<accession>A0A9Y2B7T3</accession>
<keyword evidence="1" id="KW-0732">Signal</keyword>
<reference evidence="2 3" key="1">
    <citation type="submission" date="2023-06" db="EMBL/GenBank/DDBJ databases">
        <title>Altererythrobacter rubellus NBRC 112769 genome.</title>
        <authorList>
            <person name="Zhang K."/>
        </authorList>
    </citation>
    <scope>NUCLEOTIDE SEQUENCE [LARGE SCALE GENOMIC DNA]</scope>
    <source>
        <strain evidence="2 3">NBRC 112769</strain>
    </source>
</reference>
<evidence type="ECO:0000256" key="1">
    <source>
        <dbReference type="SAM" id="SignalP"/>
    </source>
</evidence>
<dbReference type="AlphaFoldDB" id="A0A9Y2B7T3"/>
<organism evidence="2 3">
    <name type="scientific">Altererythrobacter rubellus</name>
    <dbReference type="NCBI Taxonomy" id="2173831"/>
    <lineage>
        <taxon>Bacteria</taxon>
        <taxon>Pseudomonadati</taxon>
        <taxon>Pseudomonadota</taxon>
        <taxon>Alphaproteobacteria</taxon>
        <taxon>Sphingomonadales</taxon>
        <taxon>Erythrobacteraceae</taxon>
        <taxon>Altererythrobacter</taxon>
    </lineage>
</organism>
<dbReference type="KEGG" id="arue:QQX03_00770"/>
<gene>
    <name evidence="2" type="ORF">QQX03_00770</name>
</gene>
<dbReference type="RefSeq" id="WP_285975988.1">
    <property type="nucleotide sequence ID" value="NZ_CP127221.1"/>
</dbReference>
<name>A0A9Y2B7T3_9SPHN</name>
<feature type="signal peptide" evidence="1">
    <location>
        <begin position="1"/>
        <end position="24"/>
    </location>
</feature>
<keyword evidence="3" id="KW-1185">Reference proteome</keyword>
<evidence type="ECO:0008006" key="4">
    <source>
        <dbReference type="Google" id="ProtNLM"/>
    </source>
</evidence>
<evidence type="ECO:0000313" key="3">
    <source>
        <dbReference type="Proteomes" id="UP001231445"/>
    </source>
</evidence>
<evidence type="ECO:0000313" key="2">
    <source>
        <dbReference type="EMBL" id="WIW95673.1"/>
    </source>
</evidence>
<sequence>MTKLFRPALLYAASLALLAAPTLAQDGERADEEQTEQTKGEKELAKLLEGRVAGEPTSCIRTPPNDRVRVIDDTAIVYGGGKTIYVNRTSRPSDIDDRDTMVIRRFSGSQLCKTDTVTTIDRGSQMFSGVIFLSEFVPYTRVETNAAAEGS</sequence>
<dbReference type="EMBL" id="CP127221">
    <property type="protein sequence ID" value="WIW95673.1"/>
    <property type="molecule type" value="Genomic_DNA"/>
</dbReference>
<proteinExistence type="predicted"/>
<dbReference type="Proteomes" id="UP001231445">
    <property type="component" value="Chromosome"/>
</dbReference>
<protein>
    <recommendedName>
        <fullName evidence="4">Organic solvent tolerance-like N-terminal domain-containing protein</fullName>
    </recommendedName>
</protein>
<feature type="chain" id="PRO_5040853816" description="Organic solvent tolerance-like N-terminal domain-containing protein" evidence="1">
    <location>
        <begin position="25"/>
        <end position="151"/>
    </location>
</feature>